<proteinExistence type="predicted"/>
<dbReference type="GO" id="GO:0030170">
    <property type="term" value="F:pyridoxal phosphate binding"/>
    <property type="evidence" value="ECO:0007669"/>
    <property type="project" value="TreeGrafter"/>
</dbReference>
<reference evidence="2" key="1">
    <citation type="journal article" date="2015" name="Nature">
        <title>Complex archaea that bridge the gap between prokaryotes and eukaryotes.</title>
        <authorList>
            <person name="Spang A."/>
            <person name="Saw J.H."/>
            <person name="Jorgensen S.L."/>
            <person name="Zaremba-Niedzwiedzka K."/>
            <person name="Martijn J."/>
            <person name="Lind A.E."/>
            <person name="van Eijk R."/>
            <person name="Schleper C."/>
            <person name="Guy L."/>
            <person name="Ettema T.J."/>
        </authorList>
    </citation>
    <scope>NUCLEOTIDE SEQUENCE</scope>
</reference>
<dbReference type="GO" id="GO:0000271">
    <property type="term" value="P:polysaccharide biosynthetic process"/>
    <property type="evidence" value="ECO:0007669"/>
    <property type="project" value="TreeGrafter"/>
</dbReference>
<keyword evidence="1" id="KW-0812">Transmembrane</keyword>
<dbReference type="InterPro" id="IPR000653">
    <property type="entry name" value="DegT/StrS_aminotransferase"/>
</dbReference>
<organism evidence="2">
    <name type="scientific">marine sediment metagenome</name>
    <dbReference type="NCBI Taxonomy" id="412755"/>
    <lineage>
        <taxon>unclassified sequences</taxon>
        <taxon>metagenomes</taxon>
        <taxon>ecological metagenomes</taxon>
    </lineage>
</organism>
<dbReference type="Gene3D" id="3.90.1150.10">
    <property type="entry name" value="Aspartate Aminotransferase, domain 1"/>
    <property type="match status" value="1"/>
</dbReference>
<feature type="transmembrane region" description="Helical" evidence="1">
    <location>
        <begin position="12"/>
        <end position="32"/>
    </location>
</feature>
<sequence length="320" mass="35366">GIGPGDEVIVPAYTFMASALAVLAVGAVPIIAEIDESLMIDPADVQRKITRYTRAIIPVHMIGRAADMSAIMRIARRRKLKVIEDACQAVGGSYRGKRLCSIGHGGAYSFNFYKNISSGEGGAVFTNSRAAYERALIYQDGALTLYTNAKRPREALFAGVKLRFNEILGAIMFVQLKRLDKILARLRARQAAMREVLAGSTRFALNPSNEIEGDCGSSLPLLFETGKDALAFMGRHKSRVGLMRPYDTGKHVYSRWEPILNKRGSHHPQLDPYRFAKRKITYSEDMCPRSLDIMARSVVVGVPFAATLAQTRSVARKIRD</sequence>
<dbReference type="InterPro" id="IPR015424">
    <property type="entry name" value="PyrdxlP-dep_Trfase"/>
</dbReference>
<dbReference type="InterPro" id="IPR015421">
    <property type="entry name" value="PyrdxlP-dep_Trfase_major"/>
</dbReference>
<protein>
    <submittedName>
        <fullName evidence="2">Uncharacterized protein</fullName>
    </submittedName>
</protein>
<dbReference type="EMBL" id="LAZR01024738">
    <property type="protein sequence ID" value="KKL74165.1"/>
    <property type="molecule type" value="Genomic_DNA"/>
</dbReference>
<feature type="non-terminal residue" evidence="2">
    <location>
        <position position="1"/>
    </location>
</feature>
<evidence type="ECO:0000313" key="2">
    <source>
        <dbReference type="EMBL" id="KKL74165.1"/>
    </source>
</evidence>
<dbReference type="AlphaFoldDB" id="A0A0F9GXU5"/>
<name>A0A0F9GXU5_9ZZZZ</name>
<dbReference type="PANTHER" id="PTHR30244">
    <property type="entry name" value="TRANSAMINASE"/>
    <property type="match status" value="1"/>
</dbReference>
<dbReference type="InterPro" id="IPR015422">
    <property type="entry name" value="PyrdxlP-dep_Trfase_small"/>
</dbReference>
<dbReference type="GO" id="GO:0008483">
    <property type="term" value="F:transaminase activity"/>
    <property type="evidence" value="ECO:0007669"/>
    <property type="project" value="TreeGrafter"/>
</dbReference>
<dbReference type="SUPFAM" id="SSF53383">
    <property type="entry name" value="PLP-dependent transferases"/>
    <property type="match status" value="1"/>
</dbReference>
<keyword evidence="1" id="KW-0472">Membrane</keyword>
<accession>A0A0F9GXU5</accession>
<keyword evidence="1" id="KW-1133">Transmembrane helix</keyword>
<dbReference type="PANTHER" id="PTHR30244:SF34">
    <property type="entry name" value="DTDP-4-AMINO-4,6-DIDEOXYGALACTOSE TRANSAMINASE"/>
    <property type="match status" value="1"/>
</dbReference>
<dbReference type="Gene3D" id="3.40.640.10">
    <property type="entry name" value="Type I PLP-dependent aspartate aminotransferase-like (Major domain)"/>
    <property type="match status" value="1"/>
</dbReference>
<evidence type="ECO:0000256" key="1">
    <source>
        <dbReference type="SAM" id="Phobius"/>
    </source>
</evidence>
<gene>
    <name evidence="2" type="ORF">LCGC14_2067640</name>
</gene>
<comment type="caution">
    <text evidence="2">The sequence shown here is derived from an EMBL/GenBank/DDBJ whole genome shotgun (WGS) entry which is preliminary data.</text>
</comment>
<dbReference type="Pfam" id="PF01041">
    <property type="entry name" value="DegT_DnrJ_EryC1"/>
    <property type="match status" value="1"/>
</dbReference>